<organism evidence="1">
    <name type="scientific">Ophidiomyces ophidiicola</name>
    <dbReference type="NCBI Taxonomy" id="1387563"/>
    <lineage>
        <taxon>Eukaryota</taxon>
        <taxon>Fungi</taxon>
        <taxon>Dikarya</taxon>
        <taxon>Ascomycota</taxon>
        <taxon>Pezizomycotina</taxon>
        <taxon>Eurotiomycetes</taxon>
        <taxon>Eurotiomycetidae</taxon>
        <taxon>Onygenales</taxon>
        <taxon>Onygenaceae</taxon>
        <taxon>Ophidiomyces</taxon>
    </lineage>
</organism>
<dbReference type="EMBL" id="JALBCA010000089">
    <property type="protein sequence ID" value="KAI2383501.1"/>
    <property type="molecule type" value="Genomic_DNA"/>
</dbReference>
<keyword evidence="1" id="KW-0808">Transferase</keyword>
<protein>
    <submittedName>
        <fullName evidence="1">Histone acetyltransferase 1</fullName>
        <ecNumber evidence="1">2.3.1.48</ecNumber>
    </submittedName>
</protein>
<comment type="caution">
    <text evidence="1">The sequence shown here is derived from an EMBL/GenBank/DDBJ whole genome shotgun (WGS) entry which is preliminary data.</text>
</comment>
<name>A0ACB8UR85_9EURO</name>
<accession>A0ACB8UR85</accession>
<dbReference type="EC" id="2.3.1.48" evidence="1"/>
<evidence type="ECO:0000313" key="1">
    <source>
        <dbReference type="EMBL" id="KAI2383501.1"/>
    </source>
</evidence>
<gene>
    <name evidence="1" type="primary">HAT1</name>
    <name evidence="1" type="ORF">LOY88_005213</name>
</gene>
<sequence>MPADSIPTEDQAAWTCSANDALQVSIVQPGGDGKLKTLSTFYPQFTYPIFGDSETIFGYKGLMMQLRFAAHDLRSNVCISYDEKFKAVEDVAPADLNKALKAFLPEASFTPLPKFEESVINENDAKDFTPPGKMCRSYTKRKRNYEIWKGSLLDPKVQELLDRIQIFVSLYIEGGTPIETDDFEWTLDRWTVFFLYEKLDEPPTPDASVYSFVGYVTTYRWYFFDRTGKRDEVVNTSFPYGETLDSASLPSRLRISQFLILQPYQLSGHGTELYRTVHDACLQDSTIRELTIEDPNEAFDALRDTNDYTLLQPIFEQHIVSINVDPPSPKQERLRHPRFIPTSLLLPTETIRNIRRDYKIAPTQFAHLLEMYLLSLIPMSHRGSHNVNLARLRIQKSRAANEHDRRYYWWRMLVKQRLYKRHRDMLIQLDRAERVEKLEETLHNVEEGYENLLKAFVLKTQAGSPLTLQKQETGAEAGETEGKGKGRTKRKYAVSDDDDGSDDSGPPPKPKAMQAKVEQNVVGSPKKAKIQR</sequence>
<keyword evidence="1" id="KW-0012">Acyltransferase</keyword>
<proteinExistence type="predicted"/>
<reference evidence="1" key="1">
    <citation type="journal article" date="2022" name="bioRxiv">
        <title>Population genetic analysis of Ophidiomyces ophidiicola, the causative agent of snake fungal disease, indicates recent introductions to the USA.</title>
        <authorList>
            <person name="Ladner J.T."/>
            <person name="Palmer J.M."/>
            <person name="Ettinger C.L."/>
            <person name="Stajich J.E."/>
            <person name="Farrell T.M."/>
            <person name="Glorioso B.M."/>
            <person name="Lawson B."/>
            <person name="Price S.J."/>
            <person name="Stengle A.G."/>
            <person name="Grear D.A."/>
            <person name="Lorch J.M."/>
        </authorList>
    </citation>
    <scope>NUCLEOTIDE SEQUENCE</scope>
    <source>
        <strain evidence="1">NWHC 24266-5</strain>
    </source>
</reference>